<dbReference type="AlphaFoldDB" id="A0A921KKV7"/>
<evidence type="ECO:0000313" key="1">
    <source>
        <dbReference type="EMBL" id="HJF44693.1"/>
    </source>
</evidence>
<reference evidence="1" key="2">
    <citation type="submission" date="2021-09" db="EMBL/GenBank/DDBJ databases">
        <authorList>
            <person name="Gilroy R."/>
        </authorList>
    </citation>
    <scope>NUCLEOTIDE SEQUENCE</scope>
    <source>
        <strain evidence="1">CHK124-7917</strain>
    </source>
</reference>
<dbReference type="EMBL" id="DYWQ01000045">
    <property type="protein sequence ID" value="HJF44693.1"/>
    <property type="molecule type" value="Genomic_DNA"/>
</dbReference>
<accession>A0A921KKV7</accession>
<evidence type="ECO:0000313" key="2">
    <source>
        <dbReference type="Proteomes" id="UP000697330"/>
    </source>
</evidence>
<comment type="caution">
    <text evidence="1">The sequence shown here is derived from an EMBL/GenBank/DDBJ whole genome shotgun (WGS) entry which is preliminary data.</text>
</comment>
<protein>
    <submittedName>
        <fullName evidence="1">Uncharacterized protein</fullName>
    </submittedName>
</protein>
<name>A0A921KKV7_9ACTN</name>
<organism evidence="1 2">
    <name type="scientific">Thermophilibacter provencensis</name>
    <dbReference type="NCBI Taxonomy" id="1852386"/>
    <lineage>
        <taxon>Bacteria</taxon>
        <taxon>Bacillati</taxon>
        <taxon>Actinomycetota</taxon>
        <taxon>Coriobacteriia</taxon>
        <taxon>Coriobacteriales</taxon>
        <taxon>Atopobiaceae</taxon>
        <taxon>Thermophilibacter</taxon>
    </lineage>
</organism>
<proteinExistence type="predicted"/>
<dbReference type="Proteomes" id="UP000697330">
    <property type="component" value="Unassembled WGS sequence"/>
</dbReference>
<sequence>MNEWKLLEALEGKGESLTDKAIGSRLSRARRAERVLRKDLDEIVSDDDLTYAALLALKADPAERGGNMQNALRWYYRAVNGREFPRLSEYSPKRQIAIGTMPTAAAVPHSMPALSSAGESPNVAVPAEPIGRLWLDFCSAKNRIASALGRSSNVVGELAERVVAEYHGTAPFAVSHPSADVELADGTLIQVKARMLTDVRTTALSAFRSWSFDVLAVVLFEPDGTIAFGGEISRDAARKHAREVPHVNGWMISTTYDFLTDPAFTDLTEAYRKTLEAL</sequence>
<gene>
    <name evidence="1" type="ORF">K8U72_02765</name>
</gene>
<reference evidence="1" key="1">
    <citation type="journal article" date="2021" name="PeerJ">
        <title>Extensive microbial diversity within the chicken gut microbiome revealed by metagenomics and culture.</title>
        <authorList>
            <person name="Gilroy R."/>
            <person name="Ravi A."/>
            <person name="Getino M."/>
            <person name="Pursley I."/>
            <person name="Horton D.L."/>
            <person name="Alikhan N.F."/>
            <person name="Baker D."/>
            <person name="Gharbi K."/>
            <person name="Hall N."/>
            <person name="Watson M."/>
            <person name="Adriaenssens E.M."/>
            <person name="Foster-Nyarko E."/>
            <person name="Jarju S."/>
            <person name="Secka A."/>
            <person name="Antonio M."/>
            <person name="Oren A."/>
            <person name="Chaudhuri R.R."/>
            <person name="La Ragione R."/>
            <person name="Hildebrand F."/>
            <person name="Pallen M.J."/>
        </authorList>
    </citation>
    <scope>NUCLEOTIDE SEQUENCE</scope>
    <source>
        <strain evidence="1">CHK124-7917</strain>
    </source>
</reference>
<dbReference type="RefSeq" id="WP_274958679.1">
    <property type="nucleotide sequence ID" value="NZ_DYWQ01000045.1"/>
</dbReference>